<dbReference type="SUPFAM" id="SSF51905">
    <property type="entry name" value="FAD/NAD(P)-binding domain"/>
    <property type="match status" value="2"/>
</dbReference>
<dbReference type="InterPro" id="IPR051209">
    <property type="entry name" value="FAD-bind_Monooxygenase_sf"/>
</dbReference>
<protein>
    <submittedName>
        <fullName evidence="5">FAD-binding protein</fullName>
    </submittedName>
</protein>
<keyword evidence="2" id="KW-0285">Flavoprotein</keyword>
<dbReference type="EMBL" id="SOFD01000022">
    <property type="protein sequence ID" value="TFB77979.1"/>
    <property type="molecule type" value="Genomic_DNA"/>
</dbReference>
<comment type="caution">
    <text evidence="5">The sequence shown here is derived from an EMBL/GenBank/DDBJ whole genome shotgun (WGS) entry which is preliminary data.</text>
</comment>
<proteinExistence type="inferred from homology"/>
<dbReference type="Pfam" id="PF00743">
    <property type="entry name" value="FMO-like"/>
    <property type="match status" value="1"/>
</dbReference>
<name>A0ABY2I5P8_9MICO</name>
<evidence type="ECO:0000313" key="6">
    <source>
        <dbReference type="Proteomes" id="UP000298252"/>
    </source>
</evidence>
<evidence type="ECO:0000256" key="2">
    <source>
        <dbReference type="ARBA" id="ARBA00022630"/>
    </source>
</evidence>
<dbReference type="PRINTS" id="PR00419">
    <property type="entry name" value="ADXRDTASE"/>
</dbReference>
<organism evidence="5 6">
    <name type="scientific">Cryobacterium flavum</name>
    <dbReference type="NCBI Taxonomy" id="1424659"/>
    <lineage>
        <taxon>Bacteria</taxon>
        <taxon>Bacillati</taxon>
        <taxon>Actinomycetota</taxon>
        <taxon>Actinomycetes</taxon>
        <taxon>Micrococcales</taxon>
        <taxon>Microbacteriaceae</taxon>
        <taxon>Cryobacterium</taxon>
    </lineage>
</organism>
<dbReference type="InterPro" id="IPR036188">
    <property type="entry name" value="FAD/NAD-bd_sf"/>
</dbReference>
<reference evidence="5 6" key="1">
    <citation type="submission" date="2019-03" db="EMBL/GenBank/DDBJ databases">
        <title>Genomics of glacier-inhabiting Cryobacterium strains.</title>
        <authorList>
            <person name="Liu Q."/>
            <person name="Xin Y.-H."/>
        </authorList>
    </citation>
    <scope>NUCLEOTIDE SEQUENCE [LARGE SCALE GENOMIC DNA]</scope>
    <source>
        <strain evidence="5 6">Hh8</strain>
    </source>
</reference>
<evidence type="ECO:0000256" key="1">
    <source>
        <dbReference type="ARBA" id="ARBA00010139"/>
    </source>
</evidence>
<gene>
    <name evidence="5" type="ORF">E3O21_06835</name>
</gene>
<dbReference type="Proteomes" id="UP000298252">
    <property type="component" value="Unassembled WGS sequence"/>
</dbReference>
<sequence>MTPQSTNPWSDDALLRALEQAELPSLLVALCQLTGDTSLIDPALRPDIVPSAGAIPPQGGMTAEQQLKAREISFCALRRYRDNGFSVAAEPDQELLQRLMSFIAAEADDTYLPLLSHELNIPEGVSDPDWNLAELAPGRQFRVAVIGAGMSGVAAAFRLKQAGVDFVVFEKNPSVGGTWYENSYPGCRLDTHNFAYSYSFAQKRDWPYHYSQRDDIFGYFSSVAEKKGLLDSIRFETTVLSAAYRATDSLWALRYRTADGEVLEYFNAVISAVGQLNNPMIPDFVGANKFTGEAWHTAAWRHDVDLKGKRVAVIGAGASAFQVIPAIASEVDHLTVFQRNAPWMYPTPNYLEAIPLELSWLFDVIPFYARWFRFFQFWTAVEGRRRFVTVDPEWSKAGSVSAQNEHMRKNLTSYLEEQFAERPDLLTKVIPTYPPGAKRLLRDDGTWARTLKRPNVALETEAIAEFYEHGIRTADGVEHEVDVIIYGTGFTASDFLSSVSVTGVAGRDLHEYWADDARAYLGISIPGFPNLFCLYGPNTNLVVNGSIVLFSELAVNYVLDAISGLLRRDEAAIDCRQDIYDAYNRQIDEGNGLMAWGASEVSSWYKNKFGRVSQNWPFPLIDYWSATSSVDREAYDSVPLRVEREA</sequence>
<dbReference type="InterPro" id="IPR020946">
    <property type="entry name" value="Flavin_mOase-like"/>
</dbReference>
<dbReference type="PANTHER" id="PTHR42877:SF4">
    <property type="entry name" value="FAD_NAD(P)-BINDING DOMAIN-CONTAINING PROTEIN-RELATED"/>
    <property type="match status" value="1"/>
</dbReference>
<accession>A0ABY2I5P8</accession>
<keyword evidence="6" id="KW-1185">Reference proteome</keyword>
<comment type="similarity">
    <text evidence="1">Belongs to the FAD-binding monooxygenase family.</text>
</comment>
<evidence type="ECO:0000313" key="5">
    <source>
        <dbReference type="EMBL" id="TFB77979.1"/>
    </source>
</evidence>
<keyword evidence="3" id="KW-0274">FAD</keyword>
<dbReference type="PANTHER" id="PTHR42877">
    <property type="entry name" value="L-ORNITHINE N(5)-MONOOXYGENASE-RELATED"/>
    <property type="match status" value="1"/>
</dbReference>
<keyword evidence="4" id="KW-0560">Oxidoreductase</keyword>
<evidence type="ECO:0000256" key="4">
    <source>
        <dbReference type="ARBA" id="ARBA00023002"/>
    </source>
</evidence>
<dbReference type="Gene3D" id="3.50.50.60">
    <property type="entry name" value="FAD/NAD(P)-binding domain"/>
    <property type="match status" value="2"/>
</dbReference>
<evidence type="ECO:0000256" key="3">
    <source>
        <dbReference type="ARBA" id="ARBA00022827"/>
    </source>
</evidence>